<comment type="caution">
    <text evidence="1">The sequence shown here is derived from an EMBL/GenBank/DDBJ whole genome shotgun (WGS) entry which is preliminary data.</text>
</comment>
<proteinExistence type="predicted"/>
<gene>
    <name evidence="1" type="ORF">A2572_00675</name>
</gene>
<sequence>MGDMSMEAGFEINDEKKEKSVESLFAELPSVGEAIQKFDDPGLKTVFWDIHTADCIRGKSEDEKKEIVKNFETEVWLVYKEVIRSLLTSEEFHKKVLEGSGYLTNTQLRELAHGLDFVRVEIFEEVLSRVDMLLRHSVDTDLMCLMFKDLLRGQINGSTQKLFSESEVETLSKIFNEDSKCQNDFVLAIMNTRGVVRGNGLGEDDTKFAKDFINRLTKLSSAEDATTIKKLEGLFFNRDTEELGQVFSSEFRNILVKDSLAMVSLFVPKSTEVNNSLTTGRKDYLLERARKLEIVKLLIKVEQLQNELLDFNLEDVNKYSVTTGTAESSTAATINKAIEYKVLDDLSDLSKADWFAARHEVMEMFGEW</sequence>
<evidence type="ECO:0000313" key="1">
    <source>
        <dbReference type="EMBL" id="OGD84026.1"/>
    </source>
</evidence>
<evidence type="ECO:0000313" key="2">
    <source>
        <dbReference type="Proteomes" id="UP000179237"/>
    </source>
</evidence>
<name>A0A1F5FWM3_9BACT</name>
<accession>A0A1F5FWM3</accession>
<dbReference type="AlphaFoldDB" id="A0A1F5FWM3"/>
<protein>
    <submittedName>
        <fullName evidence="1">Uncharacterized protein</fullName>
    </submittedName>
</protein>
<reference evidence="1 2" key="1">
    <citation type="journal article" date="2016" name="Nat. Commun.">
        <title>Thousands of microbial genomes shed light on interconnected biogeochemical processes in an aquifer system.</title>
        <authorList>
            <person name="Anantharaman K."/>
            <person name="Brown C.T."/>
            <person name="Hug L.A."/>
            <person name="Sharon I."/>
            <person name="Castelle C.J."/>
            <person name="Probst A.J."/>
            <person name="Thomas B.C."/>
            <person name="Singh A."/>
            <person name="Wilkins M.J."/>
            <person name="Karaoz U."/>
            <person name="Brodie E.L."/>
            <person name="Williams K.H."/>
            <person name="Hubbard S.S."/>
            <person name="Banfield J.F."/>
        </authorList>
    </citation>
    <scope>NUCLEOTIDE SEQUENCE [LARGE SCALE GENOMIC DNA]</scope>
</reference>
<organism evidence="1 2">
    <name type="scientific">Candidatus Collierbacteria bacterium RIFOXYD1_FULL_40_9</name>
    <dbReference type="NCBI Taxonomy" id="1817731"/>
    <lineage>
        <taxon>Bacteria</taxon>
        <taxon>Candidatus Collieribacteriota</taxon>
    </lineage>
</organism>
<dbReference type="Proteomes" id="UP000179237">
    <property type="component" value="Unassembled WGS sequence"/>
</dbReference>
<dbReference type="EMBL" id="MFAQ01000004">
    <property type="protein sequence ID" value="OGD84026.1"/>
    <property type="molecule type" value="Genomic_DNA"/>
</dbReference>